<gene>
    <name evidence="1" type="ORF">AHOG_19555</name>
</gene>
<dbReference type="AlphaFoldDB" id="A0A221W775"/>
<dbReference type="KEGG" id="ahg:AHOG_19555"/>
<dbReference type="RefSeq" id="WP_093942661.1">
    <property type="nucleotide sequence ID" value="NZ_CP022521.1"/>
</dbReference>
<dbReference type="Proteomes" id="UP000204221">
    <property type="component" value="Chromosome"/>
</dbReference>
<dbReference type="EMBL" id="CP022521">
    <property type="protein sequence ID" value="ASO21533.1"/>
    <property type="molecule type" value="Genomic_DNA"/>
</dbReference>
<proteinExistence type="predicted"/>
<dbReference type="OrthoDB" id="7875217at2"/>
<evidence type="ECO:0000313" key="2">
    <source>
        <dbReference type="Proteomes" id="UP000204221"/>
    </source>
</evidence>
<organism evidence="1 2">
    <name type="scientific">Actinoalloteichus hoggarensis</name>
    <dbReference type="NCBI Taxonomy" id="1470176"/>
    <lineage>
        <taxon>Bacteria</taxon>
        <taxon>Bacillati</taxon>
        <taxon>Actinomycetota</taxon>
        <taxon>Actinomycetes</taxon>
        <taxon>Pseudonocardiales</taxon>
        <taxon>Pseudonocardiaceae</taxon>
        <taxon>Actinoalloteichus</taxon>
    </lineage>
</organism>
<accession>A0A221W775</accession>
<reference evidence="1 2" key="1">
    <citation type="submission" date="2017-07" db="EMBL/GenBank/DDBJ databases">
        <title>Complete genome sequence of Actinoalloteichus hoggarensis DSM 45943, type strain of Actinoalloteichus hoggarensis.</title>
        <authorList>
            <person name="Ruckert C."/>
            <person name="Nouioui I."/>
            <person name="Willmese J."/>
            <person name="van Wezel G."/>
            <person name="Klenk H.-P."/>
            <person name="Kalinowski J."/>
            <person name="Zotchev S.B."/>
        </authorList>
    </citation>
    <scope>NUCLEOTIDE SEQUENCE [LARGE SCALE GENOMIC DNA]</scope>
    <source>
        <strain evidence="1 2">DSM 45943</strain>
    </source>
</reference>
<name>A0A221W775_9PSEU</name>
<evidence type="ECO:0000313" key="1">
    <source>
        <dbReference type="EMBL" id="ASO21533.1"/>
    </source>
</evidence>
<protein>
    <submittedName>
        <fullName evidence="1">Uncharacterized protein</fullName>
    </submittedName>
</protein>
<keyword evidence="2" id="KW-1185">Reference proteome</keyword>
<sequence>MPDLLWDEFRDFFDPDLMGSLPDIVVPGASVEDWQALFDLIQARGWQWQYSEGGTALPLPLAADVLARLADSETAELRVWPVPGVLAIFRIMSPDDIDFDVDLRELQGQEGVDVLCGFLAEIGRELGKPLIMTSEGGSRLHPVLGFDPVLDRVVALADPAFG</sequence>